<dbReference type="InterPro" id="IPR010982">
    <property type="entry name" value="Lambda_DNA-bd_dom_sf"/>
</dbReference>
<dbReference type="RefSeq" id="WP_013898208.1">
    <property type="nucleotide sequence ID" value="NC_015676.1"/>
</dbReference>
<dbReference type="SMART" id="SM00530">
    <property type="entry name" value="HTH_XRE"/>
    <property type="match status" value="1"/>
</dbReference>
<dbReference type="STRING" id="679901.Mzhil_0907"/>
<evidence type="ECO:0000313" key="4">
    <source>
        <dbReference type="Proteomes" id="UP000006622"/>
    </source>
</evidence>
<evidence type="ECO:0000256" key="1">
    <source>
        <dbReference type="ARBA" id="ARBA00023125"/>
    </source>
</evidence>
<dbReference type="GO" id="GO:0003700">
    <property type="term" value="F:DNA-binding transcription factor activity"/>
    <property type="evidence" value="ECO:0007669"/>
    <property type="project" value="TreeGrafter"/>
</dbReference>
<accession>F7XLB2</accession>
<dbReference type="GeneID" id="10822528"/>
<dbReference type="InterPro" id="IPR050807">
    <property type="entry name" value="TransReg_Diox_bact_type"/>
</dbReference>
<dbReference type="KEGG" id="mzh:Mzhil_0907"/>
<organism evidence="3 4">
    <name type="scientific">Methanosalsum zhilinae (strain DSM 4017 / NBRC 107636 / OCM 62 / WeN5)</name>
    <name type="common">Methanohalophilus zhilinae</name>
    <dbReference type="NCBI Taxonomy" id="679901"/>
    <lineage>
        <taxon>Archaea</taxon>
        <taxon>Methanobacteriati</taxon>
        <taxon>Methanobacteriota</taxon>
        <taxon>Stenosarchaea group</taxon>
        <taxon>Methanomicrobia</taxon>
        <taxon>Methanosarcinales</taxon>
        <taxon>Methanosarcinaceae</taxon>
        <taxon>Methanosalsum</taxon>
    </lineage>
</organism>
<proteinExistence type="predicted"/>
<dbReference type="CDD" id="cd00093">
    <property type="entry name" value="HTH_XRE"/>
    <property type="match status" value="1"/>
</dbReference>
<dbReference type="HOGENOM" id="CLU_085376_3_2_2"/>
<dbReference type="SUPFAM" id="SSF51182">
    <property type="entry name" value="RmlC-like cupins"/>
    <property type="match status" value="1"/>
</dbReference>
<dbReference type="SUPFAM" id="SSF47413">
    <property type="entry name" value="lambda repressor-like DNA-binding domains"/>
    <property type="match status" value="1"/>
</dbReference>
<feature type="domain" description="HTH cro/C1-type" evidence="2">
    <location>
        <begin position="11"/>
        <end position="65"/>
    </location>
</feature>
<name>F7XLB2_METZD</name>
<dbReference type="AlphaFoldDB" id="F7XLB2"/>
<dbReference type="InterPro" id="IPR001387">
    <property type="entry name" value="Cro/C1-type_HTH"/>
</dbReference>
<keyword evidence="1" id="KW-0238">DNA-binding</keyword>
<dbReference type="EMBL" id="CP002101">
    <property type="protein sequence ID" value="AEH60769.1"/>
    <property type="molecule type" value="Genomic_DNA"/>
</dbReference>
<protein>
    <submittedName>
        <fullName evidence="3">Transcriptional regulator, XRE family</fullName>
    </submittedName>
</protein>
<dbReference type="Gene3D" id="1.10.260.40">
    <property type="entry name" value="lambda repressor-like DNA-binding domains"/>
    <property type="match status" value="1"/>
</dbReference>
<dbReference type="GO" id="GO:0005829">
    <property type="term" value="C:cytosol"/>
    <property type="evidence" value="ECO:0007669"/>
    <property type="project" value="TreeGrafter"/>
</dbReference>
<dbReference type="Pfam" id="PF07883">
    <property type="entry name" value="Cupin_2"/>
    <property type="match status" value="1"/>
</dbReference>
<dbReference type="PANTHER" id="PTHR46797">
    <property type="entry name" value="HTH-TYPE TRANSCRIPTIONAL REGULATOR"/>
    <property type="match status" value="1"/>
</dbReference>
<dbReference type="CDD" id="cd02209">
    <property type="entry name" value="cupin_XRE_C"/>
    <property type="match status" value="1"/>
</dbReference>
<gene>
    <name evidence="3" type="ordered locus">Mzhil_0907</name>
</gene>
<dbReference type="PROSITE" id="PS50943">
    <property type="entry name" value="HTH_CROC1"/>
    <property type="match status" value="1"/>
</dbReference>
<dbReference type="OrthoDB" id="53252at2157"/>
<evidence type="ECO:0000313" key="3">
    <source>
        <dbReference type="EMBL" id="AEH60769.1"/>
    </source>
</evidence>
<dbReference type="Proteomes" id="UP000006622">
    <property type="component" value="Chromosome"/>
</dbReference>
<evidence type="ECO:0000259" key="2">
    <source>
        <dbReference type="PROSITE" id="PS50943"/>
    </source>
</evidence>
<dbReference type="GO" id="GO:0003677">
    <property type="term" value="F:DNA binding"/>
    <property type="evidence" value="ECO:0007669"/>
    <property type="project" value="UniProtKB-KW"/>
</dbReference>
<sequence length="192" mass="21361">MSEQNYVGSKVRQLREIREMSLEDLADTSQCCIELIEHIESGDLIPSLAPLLQISRGLGVRLGTLLDGAEQDGAVMVKNGNSENVVRFSGNASDIDRSTLDFYSLAADKKDRHMEPFIIDIRPSLSEEINLSSHEGEEFIYVLEGEISLQYGEDKYILSKGDSIYYDSVIPHHLYANGDSDAQILAVVYAPF</sequence>
<dbReference type="InterPro" id="IPR013096">
    <property type="entry name" value="Cupin_2"/>
</dbReference>
<dbReference type="InterPro" id="IPR014710">
    <property type="entry name" value="RmlC-like_jellyroll"/>
</dbReference>
<reference evidence="3 4" key="1">
    <citation type="submission" date="2010-07" db="EMBL/GenBank/DDBJ databases">
        <title>The complete genome of Methanosalsum zhilinae DSM 4017.</title>
        <authorList>
            <consortium name="US DOE Joint Genome Institute (JGI-PGF)"/>
            <person name="Lucas S."/>
            <person name="Copeland A."/>
            <person name="Lapidus A."/>
            <person name="Glavina del Rio T."/>
            <person name="Dalin E."/>
            <person name="Tice H."/>
            <person name="Bruce D."/>
            <person name="Goodwin L."/>
            <person name="Pitluck S."/>
            <person name="Kyrpides N."/>
            <person name="Mavromatis K."/>
            <person name="Ovchinnikova G."/>
            <person name="Daligault H."/>
            <person name="Detter J.C."/>
            <person name="Han C."/>
            <person name="Tapia R."/>
            <person name="Larimer F."/>
            <person name="Land M."/>
            <person name="Hauser L."/>
            <person name="Markowitz V."/>
            <person name="Cheng J.-F."/>
            <person name="Hugenholtz P."/>
            <person name="Woyke T."/>
            <person name="Wu D."/>
            <person name="Spring S."/>
            <person name="Schueler E."/>
            <person name="Brambilla E."/>
            <person name="Klenk H.-P."/>
            <person name="Eisen J.A."/>
        </authorList>
    </citation>
    <scope>NUCLEOTIDE SEQUENCE [LARGE SCALE GENOMIC DNA]</scope>
    <source>
        <strain evidence="4">DSM 4017 / NBRC 107636 / OCM 62 / WeN5</strain>
    </source>
</reference>
<dbReference type="InterPro" id="IPR011051">
    <property type="entry name" value="RmlC_Cupin_sf"/>
</dbReference>
<dbReference type="PANTHER" id="PTHR46797:SF19">
    <property type="entry name" value="BLL2473 PROTEIN"/>
    <property type="match status" value="1"/>
</dbReference>
<dbReference type="Gene3D" id="2.60.120.10">
    <property type="entry name" value="Jelly Rolls"/>
    <property type="match status" value="1"/>
</dbReference>
<keyword evidence="4" id="KW-1185">Reference proteome</keyword>